<dbReference type="Proteomes" id="UP000247409">
    <property type="component" value="Unassembled WGS sequence"/>
</dbReference>
<reference evidence="1 2" key="1">
    <citation type="journal article" date="2018" name="Mol. Biol. Evol.">
        <title>Analysis of the draft genome of the red seaweed Gracilariopsis chorda provides insights into genome size evolution in Rhodophyta.</title>
        <authorList>
            <person name="Lee J."/>
            <person name="Yang E.C."/>
            <person name="Graf L."/>
            <person name="Yang J.H."/>
            <person name="Qiu H."/>
            <person name="Zel Zion U."/>
            <person name="Chan C.X."/>
            <person name="Stephens T.G."/>
            <person name="Weber A.P.M."/>
            <person name="Boo G.H."/>
            <person name="Boo S.M."/>
            <person name="Kim K.M."/>
            <person name="Shin Y."/>
            <person name="Jung M."/>
            <person name="Lee S.J."/>
            <person name="Yim H.S."/>
            <person name="Lee J.H."/>
            <person name="Bhattacharya D."/>
            <person name="Yoon H.S."/>
        </authorList>
    </citation>
    <scope>NUCLEOTIDE SEQUENCE [LARGE SCALE GENOMIC DNA]</scope>
    <source>
        <strain evidence="1 2">SKKU-2015</strain>
        <tissue evidence="1">Whole body</tissue>
    </source>
</reference>
<dbReference type="EMBL" id="NBIV01000105">
    <property type="protein sequence ID" value="PXF43984.1"/>
    <property type="molecule type" value="Genomic_DNA"/>
</dbReference>
<accession>A0A2V3IPJ3</accession>
<protein>
    <submittedName>
        <fullName evidence="1">Uncharacterized protein</fullName>
    </submittedName>
</protein>
<organism evidence="1 2">
    <name type="scientific">Gracilariopsis chorda</name>
    <dbReference type="NCBI Taxonomy" id="448386"/>
    <lineage>
        <taxon>Eukaryota</taxon>
        <taxon>Rhodophyta</taxon>
        <taxon>Florideophyceae</taxon>
        <taxon>Rhodymeniophycidae</taxon>
        <taxon>Gracilariales</taxon>
        <taxon>Gracilariaceae</taxon>
        <taxon>Gracilariopsis</taxon>
    </lineage>
</organism>
<dbReference type="AlphaFoldDB" id="A0A2V3IPJ3"/>
<evidence type="ECO:0000313" key="2">
    <source>
        <dbReference type="Proteomes" id="UP000247409"/>
    </source>
</evidence>
<name>A0A2V3IPJ3_9FLOR</name>
<gene>
    <name evidence="1" type="ORF">BWQ96_06260</name>
</gene>
<sequence>MLLQTVIYIHSNIKRDSFQLNVHSSGSAGASIVPIWFQNRGEISELRSSTNSIWNLEPHHETTKGSLASVQKTCSFEMYIDFISMEIRSSGFALFQQLGELLDFDPHFRPISIQFQLLKRVSDLDAFYNVGQQMSIASAHLLQNHDSGATGSPGYSWRGRRAHSCFDME</sequence>
<comment type="caution">
    <text evidence="1">The sequence shown here is derived from an EMBL/GenBank/DDBJ whole genome shotgun (WGS) entry which is preliminary data.</text>
</comment>
<evidence type="ECO:0000313" key="1">
    <source>
        <dbReference type="EMBL" id="PXF43984.1"/>
    </source>
</evidence>
<proteinExistence type="predicted"/>
<keyword evidence="2" id="KW-1185">Reference proteome</keyword>